<dbReference type="Pfam" id="PF07823">
    <property type="entry name" value="CPDase"/>
    <property type="match status" value="1"/>
</dbReference>
<dbReference type="PANTHER" id="PTHR28141:SF1">
    <property type="entry name" value="2',3'-CYCLIC-NUCLEOTIDE 3'-PHOSPHODIESTERASE"/>
    <property type="match status" value="1"/>
</dbReference>
<dbReference type="InterPro" id="IPR012386">
    <property type="entry name" value="Cyclic-nucl_3Pdiesterase"/>
</dbReference>
<dbReference type="InterPro" id="IPR009097">
    <property type="entry name" value="Cyclic_Pdiesterase"/>
</dbReference>
<dbReference type="RefSeq" id="WP_058239414.1">
    <property type="nucleotide sequence ID" value="NZ_CYPW01000015.1"/>
</dbReference>
<protein>
    <submittedName>
        <fullName evidence="1">Cyclic phosphodiesterase-like protein</fullName>
    </submittedName>
</protein>
<dbReference type="AlphaFoldDB" id="A0A0P1EPC6"/>
<reference evidence="1 2" key="1">
    <citation type="submission" date="2015-09" db="EMBL/GenBank/DDBJ databases">
        <authorList>
            <consortium name="Swine Surveillance"/>
        </authorList>
    </citation>
    <scope>NUCLEOTIDE SEQUENCE [LARGE SCALE GENOMIC DNA]</scope>
    <source>
        <strain evidence="1 2">CECT 7688</strain>
    </source>
</reference>
<evidence type="ECO:0000313" key="1">
    <source>
        <dbReference type="EMBL" id="CUH52184.1"/>
    </source>
</evidence>
<dbReference type="PANTHER" id="PTHR28141">
    <property type="entry name" value="2',3'-CYCLIC-NUCLEOTIDE 3'-PHOSPHODIESTERASE"/>
    <property type="match status" value="1"/>
</dbReference>
<dbReference type="SUPFAM" id="SSF55144">
    <property type="entry name" value="LigT-like"/>
    <property type="match status" value="1"/>
</dbReference>
<name>A0A0P1EPC6_9RHOB</name>
<gene>
    <name evidence="1" type="ORF">SHM7688_01626</name>
</gene>
<sequence>MNTSADLFSLWLLLPPDVSKRLRQHINRLSELADSPRFEPHITIASDLTWEDCLEIEHKASILNCTQEDTLRFDRIAWGERYFQSIYLPVRLPAPIAALREEAFAKRDVQPDFPPHISVAYGAKKSPELGAPIAEIEDEFSGLQTAIGSFALVASSENRPISQWKILRTTSARIHNPD</sequence>
<keyword evidence="2" id="KW-1185">Reference proteome</keyword>
<proteinExistence type="predicted"/>
<dbReference type="Proteomes" id="UP000054823">
    <property type="component" value="Unassembled WGS sequence"/>
</dbReference>
<organism evidence="1 2">
    <name type="scientific">Shimia marina</name>
    <dbReference type="NCBI Taxonomy" id="321267"/>
    <lineage>
        <taxon>Bacteria</taxon>
        <taxon>Pseudomonadati</taxon>
        <taxon>Pseudomonadota</taxon>
        <taxon>Alphaproteobacteria</taxon>
        <taxon>Rhodobacterales</taxon>
        <taxon>Roseobacteraceae</taxon>
    </lineage>
</organism>
<evidence type="ECO:0000313" key="2">
    <source>
        <dbReference type="Proteomes" id="UP000054823"/>
    </source>
</evidence>
<accession>A0A0P1EPC6</accession>
<dbReference type="Gene3D" id="3.90.1140.10">
    <property type="entry name" value="Cyclic phosphodiesterase"/>
    <property type="match status" value="1"/>
</dbReference>
<dbReference type="GO" id="GO:0009187">
    <property type="term" value="P:cyclic nucleotide metabolic process"/>
    <property type="evidence" value="ECO:0007669"/>
    <property type="project" value="TreeGrafter"/>
</dbReference>
<dbReference type="GO" id="GO:0004113">
    <property type="term" value="F:2',3'-cyclic-nucleotide 3'-phosphodiesterase activity"/>
    <property type="evidence" value="ECO:0007669"/>
    <property type="project" value="TreeGrafter"/>
</dbReference>
<dbReference type="OrthoDB" id="1492719at2"/>
<dbReference type="EMBL" id="CYPW01000015">
    <property type="protein sequence ID" value="CUH52184.1"/>
    <property type="molecule type" value="Genomic_DNA"/>
</dbReference>